<evidence type="ECO:0000313" key="14">
    <source>
        <dbReference type="Proteomes" id="UP000034805"/>
    </source>
</evidence>
<dbReference type="GO" id="GO:0071222">
    <property type="term" value="P:cellular response to lipopolysaccharide"/>
    <property type="evidence" value="ECO:0007669"/>
    <property type="project" value="TreeGrafter"/>
</dbReference>
<dbReference type="Gene3D" id="2.60.40.10">
    <property type="entry name" value="Immunoglobulins"/>
    <property type="match status" value="2"/>
</dbReference>
<dbReference type="SMART" id="SM00409">
    <property type="entry name" value="IG"/>
    <property type="match status" value="2"/>
</dbReference>
<comment type="caution">
    <text evidence="13">The sequence shown here is derived from an EMBL/GenBank/DDBJ whole genome shotgun (WGS) entry which is preliminary data.</text>
</comment>
<feature type="non-terminal residue" evidence="13">
    <location>
        <position position="1"/>
    </location>
</feature>
<keyword evidence="4 11" id="KW-0732">Signal</keyword>
<dbReference type="Proteomes" id="UP000034805">
    <property type="component" value="Unassembled WGS sequence"/>
</dbReference>
<keyword evidence="10" id="KW-0393">Immunoglobulin domain</keyword>
<organism evidence="13 14">
    <name type="scientific">Scleropages formosus</name>
    <name type="common">Asian bonytongue</name>
    <name type="synonym">Osteoglossum formosum</name>
    <dbReference type="NCBI Taxonomy" id="113540"/>
    <lineage>
        <taxon>Eukaryota</taxon>
        <taxon>Metazoa</taxon>
        <taxon>Chordata</taxon>
        <taxon>Craniata</taxon>
        <taxon>Vertebrata</taxon>
        <taxon>Euteleostomi</taxon>
        <taxon>Actinopterygii</taxon>
        <taxon>Neopterygii</taxon>
        <taxon>Teleostei</taxon>
        <taxon>Osteoglossocephala</taxon>
        <taxon>Osteoglossomorpha</taxon>
        <taxon>Osteoglossiformes</taxon>
        <taxon>Osteoglossidae</taxon>
        <taxon>Scleropages</taxon>
    </lineage>
</organism>
<keyword evidence="6" id="KW-0472">Membrane</keyword>
<evidence type="ECO:0000313" key="13">
    <source>
        <dbReference type="EMBL" id="KPP60166.1"/>
    </source>
</evidence>
<keyword evidence="2" id="KW-1003">Cell membrane</keyword>
<name>A0A0P7TH37_SCLFO</name>
<dbReference type="PANTHER" id="PTHR25466:SF11">
    <property type="entry name" value="GALECTIN 17-RELATED"/>
    <property type="match status" value="1"/>
</dbReference>
<proteinExistence type="predicted"/>
<dbReference type="EMBL" id="JARO02011072">
    <property type="protein sequence ID" value="KPP60166.1"/>
    <property type="molecule type" value="Genomic_DNA"/>
</dbReference>
<dbReference type="GO" id="GO:0009897">
    <property type="term" value="C:external side of plasma membrane"/>
    <property type="evidence" value="ECO:0007669"/>
    <property type="project" value="TreeGrafter"/>
</dbReference>
<evidence type="ECO:0000256" key="1">
    <source>
        <dbReference type="ARBA" id="ARBA00004251"/>
    </source>
</evidence>
<feature type="domain" description="Immunoglobulin" evidence="12">
    <location>
        <begin position="143"/>
        <end position="230"/>
    </location>
</feature>
<evidence type="ECO:0000256" key="3">
    <source>
        <dbReference type="ARBA" id="ARBA00022692"/>
    </source>
</evidence>
<evidence type="ECO:0000256" key="7">
    <source>
        <dbReference type="ARBA" id="ARBA00023157"/>
    </source>
</evidence>
<evidence type="ECO:0000256" key="8">
    <source>
        <dbReference type="ARBA" id="ARBA00023170"/>
    </source>
</evidence>
<dbReference type="InterPro" id="IPR013783">
    <property type="entry name" value="Ig-like_fold"/>
</dbReference>
<comment type="subcellular location">
    <subcellularLocation>
        <location evidence="1">Cell membrane</location>
        <topology evidence="1">Single-pass type I membrane protein</topology>
    </subcellularLocation>
</comment>
<dbReference type="GO" id="GO:0042130">
    <property type="term" value="P:negative regulation of T cell proliferation"/>
    <property type="evidence" value="ECO:0007669"/>
    <property type="project" value="TreeGrafter"/>
</dbReference>
<feature type="signal peptide" evidence="11">
    <location>
        <begin position="1"/>
        <end position="22"/>
    </location>
</feature>
<accession>A0A0P7TH37</accession>
<dbReference type="GO" id="GO:0007166">
    <property type="term" value="P:cell surface receptor signaling pathway"/>
    <property type="evidence" value="ECO:0007669"/>
    <property type="project" value="TreeGrafter"/>
</dbReference>
<evidence type="ECO:0000256" key="2">
    <source>
        <dbReference type="ARBA" id="ARBA00022475"/>
    </source>
</evidence>
<protein>
    <recommendedName>
        <fullName evidence="12">Immunoglobulin domain-containing protein</fullName>
    </recommendedName>
</protein>
<dbReference type="SUPFAM" id="SSF48726">
    <property type="entry name" value="Immunoglobulin"/>
    <property type="match status" value="2"/>
</dbReference>
<evidence type="ECO:0000256" key="5">
    <source>
        <dbReference type="ARBA" id="ARBA00022989"/>
    </source>
</evidence>
<evidence type="ECO:0000256" key="10">
    <source>
        <dbReference type="ARBA" id="ARBA00023319"/>
    </source>
</evidence>
<keyword evidence="3" id="KW-0812">Transmembrane</keyword>
<dbReference type="GO" id="GO:0031295">
    <property type="term" value="P:T cell costimulation"/>
    <property type="evidence" value="ECO:0007669"/>
    <property type="project" value="TreeGrafter"/>
</dbReference>
<keyword evidence="7" id="KW-1015">Disulfide bond</keyword>
<gene>
    <name evidence="13" type="ORF">Z043_121850</name>
</gene>
<reference evidence="13 14" key="1">
    <citation type="submission" date="2015-08" db="EMBL/GenBank/DDBJ databases">
        <title>The genome of the Asian arowana (Scleropages formosus).</title>
        <authorList>
            <person name="Tan M.H."/>
            <person name="Gan H.M."/>
            <person name="Croft L.J."/>
            <person name="Austin C.M."/>
        </authorList>
    </citation>
    <scope>NUCLEOTIDE SEQUENCE [LARGE SCALE GENOMIC DNA]</scope>
    <source>
        <strain evidence="13">Aro1</strain>
    </source>
</reference>
<dbReference type="InterPro" id="IPR051713">
    <property type="entry name" value="T-cell_Activation_Regulation"/>
</dbReference>
<dbReference type="AlphaFoldDB" id="A0A0P7TH37"/>
<evidence type="ECO:0000259" key="12">
    <source>
        <dbReference type="SMART" id="SM00409"/>
    </source>
</evidence>
<keyword evidence="8" id="KW-0675">Receptor</keyword>
<dbReference type="PANTHER" id="PTHR25466">
    <property type="entry name" value="T-LYMPHOCYTE ACTIVATION ANTIGEN"/>
    <property type="match status" value="1"/>
</dbReference>
<dbReference type="GO" id="GO:0006955">
    <property type="term" value="P:immune response"/>
    <property type="evidence" value="ECO:0007669"/>
    <property type="project" value="TreeGrafter"/>
</dbReference>
<evidence type="ECO:0000256" key="9">
    <source>
        <dbReference type="ARBA" id="ARBA00023180"/>
    </source>
</evidence>
<feature type="chain" id="PRO_5006142979" description="Immunoglobulin domain-containing protein" evidence="11">
    <location>
        <begin position="23"/>
        <end position="280"/>
    </location>
</feature>
<dbReference type="GO" id="GO:0042102">
    <property type="term" value="P:positive regulation of T cell proliferation"/>
    <property type="evidence" value="ECO:0007669"/>
    <property type="project" value="TreeGrafter"/>
</dbReference>
<dbReference type="InterPro" id="IPR036179">
    <property type="entry name" value="Ig-like_dom_sf"/>
</dbReference>
<dbReference type="InterPro" id="IPR003599">
    <property type="entry name" value="Ig_sub"/>
</dbReference>
<feature type="domain" description="Immunoglobulin" evidence="12">
    <location>
        <begin position="26"/>
        <end position="140"/>
    </location>
</feature>
<keyword evidence="5" id="KW-1133">Transmembrane helix</keyword>
<evidence type="ECO:0000256" key="11">
    <source>
        <dbReference type="SAM" id="SignalP"/>
    </source>
</evidence>
<sequence length="280" mass="30662">SSVRSFLFLCLVRISIPTPTGSFPGTPFIVVQVGRMATLPCNWTCAGDAALRSPLSPGPHLQWQTPQETVLELKGSQLYQGTGYEGRANVPRERIPEGDCSLHLMEVRYTDDGLYESFIIVGQSRRKRRNFLQSVQLRVTDHKSSQTLRAGDDFVLNLHTSQAATVIFQGTKDTEGTVKWKQDGETSSQVLVEKGDGVLVFRNLKLSDSGVYKVLDPDGLAISTTLLTVEEAFKEAIIKDETFAARGAEREAHSGGNSMSGFFTTVVVSLLCSASMHFAL</sequence>
<keyword evidence="9" id="KW-0325">Glycoprotein</keyword>
<evidence type="ECO:0000256" key="6">
    <source>
        <dbReference type="ARBA" id="ARBA00023136"/>
    </source>
</evidence>
<evidence type="ECO:0000256" key="4">
    <source>
        <dbReference type="ARBA" id="ARBA00022729"/>
    </source>
</evidence>